<evidence type="ECO:0000313" key="3">
    <source>
        <dbReference type="RefSeq" id="XP_015057561.1"/>
    </source>
</evidence>
<dbReference type="GeneID" id="107003804"/>
<dbReference type="PROSITE" id="PS50878">
    <property type="entry name" value="RT_POL"/>
    <property type="match status" value="1"/>
</dbReference>
<sequence length="391" mass="45436">MHCVKTVNYAIVVNGQTTQRFDAAKGLRQGDPMSPFLFAIAMEYLSRLLIGLKEEKAFKYHPKCSKLDITHLCFADDLLLFSRGDLESIKILQRCFSEFFQASVLQANLTKSSIYCGGVQMESYWAQLFIIPIKIIKVIEGLCRSYLWSGVGYVTKKALIAWEKVYCPKYEGGMGLINMKVWNTAAVAKLCWDLANKEDKLWIKWIHAYYIKGQREWKMRKHASWIIQKVMNAQKIVEQVQQVQGKGKGMIRKLYCHMKGEQHRPTWTCLMFNNAARPKAYFTIWIMMNQKLATIDRLAQWGVAVDKTCVLCKNADENVEHLFMQCNFARKLWGRLLSWIEQQSTVPLTWEQFLQWCIQHGKGKSSAAQMFNIVLTEGIYGLWMERNSRIF</sequence>
<name>A0ABM1FJ08_SOLPN</name>
<organism evidence="2 3">
    <name type="scientific">Solanum pennellii</name>
    <name type="common">Tomato</name>
    <name type="synonym">Lycopersicon pennellii</name>
    <dbReference type="NCBI Taxonomy" id="28526"/>
    <lineage>
        <taxon>Eukaryota</taxon>
        <taxon>Viridiplantae</taxon>
        <taxon>Streptophyta</taxon>
        <taxon>Embryophyta</taxon>
        <taxon>Tracheophyta</taxon>
        <taxon>Spermatophyta</taxon>
        <taxon>Magnoliopsida</taxon>
        <taxon>eudicotyledons</taxon>
        <taxon>Gunneridae</taxon>
        <taxon>Pentapetalae</taxon>
        <taxon>asterids</taxon>
        <taxon>lamiids</taxon>
        <taxon>Solanales</taxon>
        <taxon>Solanaceae</taxon>
        <taxon>Solanoideae</taxon>
        <taxon>Solaneae</taxon>
        <taxon>Solanum</taxon>
        <taxon>Solanum subgen. Lycopersicon</taxon>
    </lineage>
</organism>
<dbReference type="InterPro" id="IPR026960">
    <property type="entry name" value="RVT-Znf"/>
</dbReference>
<dbReference type="InterPro" id="IPR000477">
    <property type="entry name" value="RT_dom"/>
</dbReference>
<dbReference type="Pfam" id="PF00078">
    <property type="entry name" value="RVT_1"/>
    <property type="match status" value="1"/>
</dbReference>
<evidence type="ECO:0000313" key="2">
    <source>
        <dbReference type="Proteomes" id="UP000694930"/>
    </source>
</evidence>
<keyword evidence="2" id="KW-1185">Reference proteome</keyword>
<accession>A0ABM1FJ08</accession>
<evidence type="ECO:0000259" key="1">
    <source>
        <dbReference type="PROSITE" id="PS50878"/>
    </source>
</evidence>
<reference evidence="2" key="1">
    <citation type="journal article" date="2014" name="Nat. Genet.">
        <title>The genome of the stress-tolerant wild tomato species Solanum pennellii.</title>
        <authorList>
            <person name="Bolger A."/>
            <person name="Scossa F."/>
            <person name="Bolger M.E."/>
            <person name="Lanz C."/>
            <person name="Maumus F."/>
            <person name="Tohge T."/>
            <person name="Quesneville H."/>
            <person name="Alseekh S."/>
            <person name="Sorensen I."/>
            <person name="Lichtenstein G."/>
            <person name="Fich E.A."/>
            <person name="Conte M."/>
            <person name="Keller H."/>
            <person name="Schneeberger K."/>
            <person name="Schwacke R."/>
            <person name="Ofner I."/>
            <person name="Vrebalov J."/>
            <person name="Xu Y."/>
            <person name="Osorio S."/>
            <person name="Aflitos S.A."/>
            <person name="Schijlen E."/>
            <person name="Jimenez-Gomez J.M."/>
            <person name="Ryngajllo M."/>
            <person name="Kimura S."/>
            <person name="Kumar R."/>
            <person name="Koenig D."/>
            <person name="Headland L.R."/>
            <person name="Maloof J.N."/>
            <person name="Sinha N."/>
            <person name="van Ham R.C."/>
            <person name="Lankhorst R.K."/>
            <person name="Mao L."/>
            <person name="Vogel A."/>
            <person name="Arsova B."/>
            <person name="Panstruga R."/>
            <person name="Fei Z."/>
            <person name="Rose J.K."/>
            <person name="Zamir D."/>
            <person name="Carrari F."/>
            <person name="Giovannoni J.J."/>
            <person name="Weigel D."/>
            <person name="Usadel B."/>
            <person name="Fernie A.R."/>
        </authorList>
    </citation>
    <scope>NUCLEOTIDE SEQUENCE [LARGE SCALE GENOMIC DNA]</scope>
    <source>
        <strain evidence="2">cv. LA0716</strain>
    </source>
</reference>
<dbReference type="Proteomes" id="UP000694930">
    <property type="component" value="Chromosome 11"/>
</dbReference>
<protein>
    <submittedName>
        <fullName evidence="3">Uncharacterized protein LOC107003804</fullName>
    </submittedName>
</protein>
<dbReference type="SUPFAM" id="SSF56672">
    <property type="entry name" value="DNA/RNA polymerases"/>
    <property type="match status" value="1"/>
</dbReference>
<dbReference type="PANTHER" id="PTHR33116:SF66">
    <property type="entry name" value="REVERSE TRANSCRIPTASE ZINC-BINDING DOMAIN-CONTAINING PROTEIN"/>
    <property type="match status" value="1"/>
</dbReference>
<reference evidence="3" key="2">
    <citation type="submission" date="2025-08" db="UniProtKB">
        <authorList>
            <consortium name="RefSeq"/>
        </authorList>
    </citation>
    <scope>IDENTIFICATION</scope>
</reference>
<gene>
    <name evidence="3" type="primary">LOC107003804</name>
</gene>
<dbReference type="InterPro" id="IPR043502">
    <property type="entry name" value="DNA/RNA_pol_sf"/>
</dbReference>
<feature type="domain" description="Reverse transcriptase" evidence="1">
    <location>
        <begin position="1"/>
        <end position="130"/>
    </location>
</feature>
<dbReference type="Pfam" id="PF13966">
    <property type="entry name" value="zf-RVT"/>
    <property type="match status" value="1"/>
</dbReference>
<dbReference type="RefSeq" id="XP_015057561.1">
    <property type="nucleotide sequence ID" value="XM_015202075.1"/>
</dbReference>
<dbReference type="PANTHER" id="PTHR33116">
    <property type="entry name" value="REVERSE TRANSCRIPTASE ZINC-BINDING DOMAIN-CONTAINING PROTEIN-RELATED-RELATED"/>
    <property type="match status" value="1"/>
</dbReference>
<proteinExistence type="predicted"/>